<dbReference type="PANTHER" id="PTHR10887:SF525">
    <property type="entry name" value="P-LOOP CONTAINING NUCLEOSIDE TRIPHOSPHATE HYDROLASES SUPERFAMILY PROTEIN"/>
    <property type="match status" value="1"/>
</dbReference>
<protein>
    <recommendedName>
        <fullName evidence="1">DNA2/NAM7 helicase-like C-terminal domain-containing protein</fullName>
    </recommendedName>
</protein>
<feature type="non-terminal residue" evidence="2">
    <location>
        <position position="100"/>
    </location>
</feature>
<accession>A0AA38G6Z6</accession>
<keyword evidence="3" id="KW-1185">Reference proteome</keyword>
<proteinExistence type="predicted"/>
<sequence length="100" mass="11172">VGGGTQKFAGEVYFGTALFFWNYHSFYAVPKSDEEKGLYIITVDAFQSQEREVIFMSCVRAENHGVGFVADIRRMNVALARARITLWAKGKTAALKQSSD</sequence>
<dbReference type="PANTHER" id="PTHR10887">
    <property type="entry name" value="DNA2/NAM7 HELICASE FAMILY"/>
    <property type="match status" value="1"/>
</dbReference>
<dbReference type="SUPFAM" id="SSF52540">
    <property type="entry name" value="P-loop containing nucleoside triphosphate hydrolases"/>
    <property type="match status" value="1"/>
</dbReference>
<organism evidence="2 3">
    <name type="scientific">Taxus chinensis</name>
    <name type="common">Chinese yew</name>
    <name type="synonym">Taxus wallichiana var. chinensis</name>
    <dbReference type="NCBI Taxonomy" id="29808"/>
    <lineage>
        <taxon>Eukaryota</taxon>
        <taxon>Viridiplantae</taxon>
        <taxon>Streptophyta</taxon>
        <taxon>Embryophyta</taxon>
        <taxon>Tracheophyta</taxon>
        <taxon>Spermatophyta</taxon>
        <taxon>Pinopsida</taxon>
        <taxon>Pinidae</taxon>
        <taxon>Conifers II</taxon>
        <taxon>Cupressales</taxon>
        <taxon>Taxaceae</taxon>
        <taxon>Taxus</taxon>
    </lineage>
</organism>
<evidence type="ECO:0000259" key="1">
    <source>
        <dbReference type="Pfam" id="PF13087"/>
    </source>
</evidence>
<evidence type="ECO:0000313" key="3">
    <source>
        <dbReference type="Proteomes" id="UP000824469"/>
    </source>
</evidence>
<comment type="caution">
    <text evidence="2">The sequence shown here is derived from an EMBL/GenBank/DDBJ whole genome shotgun (WGS) entry which is preliminary data.</text>
</comment>
<name>A0AA38G6Z6_TAXCH</name>
<dbReference type="AlphaFoldDB" id="A0AA38G6Z6"/>
<dbReference type="Proteomes" id="UP000824469">
    <property type="component" value="Unassembled WGS sequence"/>
</dbReference>
<evidence type="ECO:0000313" key="2">
    <source>
        <dbReference type="EMBL" id="KAH9317252.1"/>
    </source>
</evidence>
<dbReference type="EMBL" id="JAHRHJ020000004">
    <property type="protein sequence ID" value="KAH9317252.1"/>
    <property type="molecule type" value="Genomic_DNA"/>
</dbReference>
<feature type="domain" description="DNA2/NAM7 helicase-like C-terminal" evidence="1">
    <location>
        <begin position="33"/>
        <end position="91"/>
    </location>
</feature>
<dbReference type="InterPro" id="IPR045055">
    <property type="entry name" value="DNA2/NAM7-like"/>
</dbReference>
<gene>
    <name evidence="2" type="ORF">KI387_019021</name>
</gene>
<feature type="non-terminal residue" evidence="2">
    <location>
        <position position="1"/>
    </location>
</feature>
<dbReference type="Gene3D" id="3.40.50.300">
    <property type="entry name" value="P-loop containing nucleotide triphosphate hydrolases"/>
    <property type="match status" value="1"/>
</dbReference>
<dbReference type="InterPro" id="IPR041679">
    <property type="entry name" value="DNA2/NAM7-like_C"/>
</dbReference>
<dbReference type="Pfam" id="PF13087">
    <property type="entry name" value="AAA_12"/>
    <property type="match status" value="1"/>
</dbReference>
<reference evidence="2 3" key="1">
    <citation type="journal article" date="2021" name="Nat. Plants">
        <title>The Taxus genome provides insights into paclitaxel biosynthesis.</title>
        <authorList>
            <person name="Xiong X."/>
            <person name="Gou J."/>
            <person name="Liao Q."/>
            <person name="Li Y."/>
            <person name="Zhou Q."/>
            <person name="Bi G."/>
            <person name="Li C."/>
            <person name="Du R."/>
            <person name="Wang X."/>
            <person name="Sun T."/>
            <person name="Guo L."/>
            <person name="Liang H."/>
            <person name="Lu P."/>
            <person name="Wu Y."/>
            <person name="Zhang Z."/>
            <person name="Ro D.K."/>
            <person name="Shang Y."/>
            <person name="Huang S."/>
            <person name="Yan J."/>
        </authorList>
    </citation>
    <scope>NUCLEOTIDE SEQUENCE [LARGE SCALE GENOMIC DNA]</scope>
    <source>
        <strain evidence="2">Ta-2019</strain>
    </source>
</reference>
<dbReference type="InterPro" id="IPR027417">
    <property type="entry name" value="P-loop_NTPase"/>
</dbReference>